<dbReference type="Proteomes" id="UP000002320">
    <property type="component" value="Unassembled WGS sequence"/>
</dbReference>
<evidence type="ECO:0000313" key="3">
    <source>
        <dbReference type="EnsemblMetazoa" id="CPIJ000564-PA"/>
    </source>
</evidence>
<dbReference type="EMBL" id="DS231819">
    <property type="protein sequence ID" value="EDS42760.1"/>
    <property type="molecule type" value="Genomic_DNA"/>
</dbReference>
<dbReference type="VEuPathDB" id="VectorBase:CQUJHB006810"/>
<dbReference type="InterPro" id="IPR016181">
    <property type="entry name" value="Acyl_CoA_acyltransferase"/>
</dbReference>
<proteinExistence type="predicted"/>
<dbReference type="Pfam" id="PF00583">
    <property type="entry name" value="Acetyltransf_1"/>
    <property type="match status" value="1"/>
</dbReference>
<evidence type="ECO:0000259" key="1">
    <source>
        <dbReference type="Pfam" id="PF00583"/>
    </source>
</evidence>
<feature type="domain" description="N-acetyltransferase" evidence="1">
    <location>
        <begin position="168"/>
        <end position="205"/>
    </location>
</feature>
<reference evidence="3" key="2">
    <citation type="submission" date="2021-02" db="UniProtKB">
        <authorList>
            <consortium name="EnsemblMetazoa"/>
        </authorList>
    </citation>
    <scope>IDENTIFICATION</scope>
    <source>
        <strain evidence="3">JHB</strain>
    </source>
</reference>
<reference evidence="2" key="1">
    <citation type="submission" date="2007-03" db="EMBL/GenBank/DDBJ databases">
        <title>Annotation of Culex pipiens quinquefasciatus.</title>
        <authorList>
            <consortium name="The Broad Institute Genome Sequencing Platform"/>
            <person name="Atkinson P.W."/>
            <person name="Hemingway J."/>
            <person name="Christensen B.M."/>
            <person name="Higgs S."/>
            <person name="Kodira C."/>
            <person name="Hannick L."/>
            <person name="Megy K."/>
            <person name="O'Leary S."/>
            <person name="Pearson M."/>
            <person name="Haas B.J."/>
            <person name="Mauceli E."/>
            <person name="Wortman J.R."/>
            <person name="Lee N.H."/>
            <person name="Guigo R."/>
            <person name="Stanke M."/>
            <person name="Alvarado L."/>
            <person name="Amedeo P."/>
            <person name="Antoine C.H."/>
            <person name="Arensburger P."/>
            <person name="Bidwell S.L."/>
            <person name="Crawford M."/>
            <person name="Camaro F."/>
            <person name="Devon K."/>
            <person name="Engels R."/>
            <person name="Hammond M."/>
            <person name="Howarth C."/>
            <person name="Koehrsen M."/>
            <person name="Lawson D."/>
            <person name="Montgomery P."/>
            <person name="Nene V."/>
            <person name="Nusbaum C."/>
            <person name="Puiu D."/>
            <person name="Romero-Severson J."/>
            <person name="Severson D.W."/>
            <person name="Shumway M."/>
            <person name="Sisk P."/>
            <person name="Stolte C."/>
            <person name="Zeng Q."/>
            <person name="Eisenstadt E."/>
            <person name="Fraser-Liggett C."/>
            <person name="Strausberg R."/>
            <person name="Galagan J."/>
            <person name="Birren B."/>
            <person name="Collins F.H."/>
        </authorList>
    </citation>
    <scope>NUCLEOTIDE SEQUENCE [LARGE SCALE GENOMIC DNA]</scope>
    <source>
        <strain evidence="2">JHB</strain>
    </source>
</reference>
<dbReference type="PANTHER" id="PTHR20905">
    <property type="entry name" value="N-ACETYLTRANSFERASE-RELATED"/>
    <property type="match status" value="1"/>
</dbReference>
<dbReference type="OMA" id="ITEDRYE"/>
<dbReference type="PANTHER" id="PTHR20905:SF32">
    <property type="entry name" value="ARYLALKYLAMINE N-ACETYLTRANSFERASE-LIKE 7, ISOFORM A"/>
    <property type="match status" value="1"/>
</dbReference>
<organism>
    <name type="scientific">Culex quinquefasciatus</name>
    <name type="common">Southern house mosquito</name>
    <name type="synonym">Culex pungens</name>
    <dbReference type="NCBI Taxonomy" id="7176"/>
    <lineage>
        <taxon>Eukaryota</taxon>
        <taxon>Metazoa</taxon>
        <taxon>Ecdysozoa</taxon>
        <taxon>Arthropoda</taxon>
        <taxon>Hexapoda</taxon>
        <taxon>Insecta</taxon>
        <taxon>Pterygota</taxon>
        <taxon>Neoptera</taxon>
        <taxon>Endopterygota</taxon>
        <taxon>Diptera</taxon>
        <taxon>Nematocera</taxon>
        <taxon>Culicoidea</taxon>
        <taxon>Culicidae</taxon>
        <taxon>Culicinae</taxon>
        <taxon>Culicini</taxon>
        <taxon>Culex</taxon>
        <taxon>Culex</taxon>
    </lineage>
</organism>
<evidence type="ECO:0000313" key="4">
    <source>
        <dbReference type="Proteomes" id="UP000002320"/>
    </source>
</evidence>
<dbReference type="KEGG" id="cqu:CpipJ_CPIJ000564"/>
<name>B0W0U3_CULQU</name>
<evidence type="ECO:0000313" key="2">
    <source>
        <dbReference type="EMBL" id="EDS42760.1"/>
    </source>
</evidence>
<dbReference type="VEuPathDB" id="VectorBase:CPIJ000564"/>
<protein>
    <recommendedName>
        <fullName evidence="1">N-acetyltransferase domain-containing protein</fullName>
    </recommendedName>
</protein>
<dbReference type="GO" id="GO:0008080">
    <property type="term" value="F:N-acetyltransferase activity"/>
    <property type="evidence" value="ECO:0007669"/>
    <property type="project" value="TreeGrafter"/>
</dbReference>
<sequence>MVWSRPDQPPIPTIYHTFRAKDVDSDQLVTYRVQDFTEDRHADVIQHYKENFVDDEPLAASRKISSRAVAMAEIVTFWSWCLEQRMTVVCYKEGSDEIVGVNLLHVATPGKHKQWKVSSALVAQRSQYKHLIPKRQLESEDLWNTFEAHIYVGQQFNVFERFGVDRYLTAYGLAVNRRYRGRGIATEMLKARIPMCKAFGIELTATNFTAVGSQLAAAKAGFKTDFEVMYDDFAKMGPKYVFPGIQTKSLKLMSLKIE</sequence>
<dbReference type="OrthoDB" id="8113373at2759"/>
<dbReference type="SUPFAM" id="SSF55729">
    <property type="entry name" value="Acyl-CoA N-acyltransferases (Nat)"/>
    <property type="match status" value="1"/>
</dbReference>
<dbReference type="eggNOG" id="ENOG502SFIM">
    <property type="taxonomic scope" value="Eukaryota"/>
</dbReference>
<accession>B0W0U3</accession>
<keyword evidence="4" id="KW-1185">Reference proteome</keyword>
<gene>
    <name evidence="3" type="primary">6031542</name>
    <name evidence="2" type="ORF">CpipJ_CPIJ000564</name>
</gene>
<dbReference type="EnsemblMetazoa" id="CPIJ000564-RA">
    <property type="protein sequence ID" value="CPIJ000564-PA"/>
    <property type="gene ID" value="CPIJ000564"/>
</dbReference>
<dbReference type="InterPro" id="IPR000182">
    <property type="entry name" value="GNAT_dom"/>
</dbReference>
<dbReference type="AlphaFoldDB" id="B0W0U3"/>
<dbReference type="InParanoid" id="B0W0U3"/>
<dbReference type="Gene3D" id="3.40.630.30">
    <property type="match status" value="1"/>
</dbReference>
<dbReference type="HOGENOM" id="CLU_078419_0_0_1"/>